<evidence type="ECO:0000256" key="3">
    <source>
        <dbReference type="ARBA" id="ARBA00022475"/>
    </source>
</evidence>
<dbReference type="RefSeq" id="WP_266123919.1">
    <property type="nucleotide sequence ID" value="NZ_JAJHNU010000005.1"/>
</dbReference>
<feature type="transmembrane region" description="Helical" evidence="8">
    <location>
        <begin position="242"/>
        <end position="261"/>
    </location>
</feature>
<sequence length="466" mass="51520">MSQEHSPGLQRSLKNRHLQLIAIGGAIGTGLFMGSGRTISLAGPSVLFTYMIIGLFLFFVMRAMGELLLHNLEYKSFVDFAADILGPTVGYFLGWTYWFCWIVIGIADVVAITGYTQFWWPDIPLWLPGIACIIFLMVFNLLSAKLFGELEFWFALIKIVAIIALIAMGAYLLATDFVGPTGETASLTHLWDRGGVFPNGLNGFFAAFQIAIFAFVGIELVGTASAETADPETNLPKAINKIPVRVIIFYVFALTAIMTVTPWDMVAPDKSPFVNMFLLIGIGAAATIINFVVLTSALSSANSGMFSTGRMLYGLSQNKLAPKSFGELSRSGTPCKGLIYSCSLLLCGVFLLYAEGDVMRVFTIVTTVASICFIFVWAVIVISYLKYRKILPQAHANSKYKMPFAIPMCYATLVFFAFAIYLFSQEEETLIGLMATPFWFLALLLCLPYYKKRLRNQFGLRNKVNT</sequence>
<evidence type="ECO:0000259" key="9">
    <source>
        <dbReference type="Pfam" id="PF00324"/>
    </source>
</evidence>
<name>A0ABT8EMN5_9BURK</name>
<dbReference type="Gene3D" id="1.20.1740.10">
    <property type="entry name" value="Amino acid/polyamine transporter I"/>
    <property type="match status" value="1"/>
</dbReference>
<comment type="caution">
    <text evidence="10">The sequence shown here is derived from an EMBL/GenBank/DDBJ whole genome shotgun (WGS) entry which is preliminary data.</text>
</comment>
<dbReference type="PIRSF" id="PIRSF006060">
    <property type="entry name" value="AA_transporter"/>
    <property type="match status" value="1"/>
</dbReference>
<feature type="transmembrane region" description="Helical" evidence="8">
    <location>
        <begin position="154"/>
        <end position="174"/>
    </location>
</feature>
<evidence type="ECO:0000256" key="7">
    <source>
        <dbReference type="ARBA" id="ARBA00023136"/>
    </source>
</evidence>
<evidence type="ECO:0000256" key="1">
    <source>
        <dbReference type="ARBA" id="ARBA00004651"/>
    </source>
</evidence>
<dbReference type="InterPro" id="IPR004841">
    <property type="entry name" value="AA-permease/SLC12A_dom"/>
</dbReference>
<feature type="domain" description="Amino acid permease/ SLC12A" evidence="9">
    <location>
        <begin position="17"/>
        <end position="420"/>
    </location>
</feature>
<proteinExistence type="predicted"/>
<feature type="transmembrane region" description="Helical" evidence="8">
    <location>
        <begin position="337"/>
        <end position="354"/>
    </location>
</feature>
<keyword evidence="3" id="KW-1003">Cell membrane</keyword>
<evidence type="ECO:0000313" key="10">
    <source>
        <dbReference type="EMBL" id="MDN4122550.1"/>
    </source>
</evidence>
<evidence type="ECO:0000256" key="6">
    <source>
        <dbReference type="ARBA" id="ARBA00022989"/>
    </source>
</evidence>
<feature type="transmembrane region" description="Helical" evidence="8">
    <location>
        <begin position="201"/>
        <end position="221"/>
    </location>
</feature>
<feature type="transmembrane region" description="Helical" evidence="8">
    <location>
        <begin position="360"/>
        <end position="384"/>
    </location>
</feature>
<keyword evidence="5" id="KW-0029">Amino-acid transport</keyword>
<keyword evidence="2" id="KW-0813">Transport</keyword>
<feature type="transmembrane region" description="Helical" evidence="8">
    <location>
        <begin position="123"/>
        <end position="142"/>
    </location>
</feature>
<feature type="transmembrane region" description="Helical" evidence="8">
    <location>
        <begin position="273"/>
        <end position="298"/>
    </location>
</feature>
<dbReference type="Proteomes" id="UP001168613">
    <property type="component" value="Unassembled WGS sequence"/>
</dbReference>
<evidence type="ECO:0000256" key="5">
    <source>
        <dbReference type="ARBA" id="ARBA00022970"/>
    </source>
</evidence>
<feature type="transmembrane region" description="Helical" evidence="8">
    <location>
        <begin position="20"/>
        <end position="41"/>
    </location>
</feature>
<keyword evidence="11" id="KW-1185">Reference proteome</keyword>
<evidence type="ECO:0000256" key="2">
    <source>
        <dbReference type="ARBA" id="ARBA00022448"/>
    </source>
</evidence>
<dbReference type="InterPro" id="IPR004840">
    <property type="entry name" value="Amino_acid_permease_CS"/>
</dbReference>
<reference evidence="10" key="1">
    <citation type="submission" date="2021-11" db="EMBL/GenBank/DDBJ databases">
        <title>Draft genome sequence of Alcaligenes endophyticus type strain CCUG 75668T.</title>
        <authorList>
            <person name="Salva-Serra F."/>
            <person name="Duran R.E."/>
            <person name="Seeger M."/>
            <person name="Moore E.R.B."/>
            <person name="Jaen-Luchoro D."/>
        </authorList>
    </citation>
    <scope>NUCLEOTIDE SEQUENCE</scope>
    <source>
        <strain evidence="10">CCUG 75668</strain>
    </source>
</reference>
<feature type="transmembrane region" description="Helical" evidence="8">
    <location>
        <begin position="89"/>
        <end position="111"/>
    </location>
</feature>
<evidence type="ECO:0000313" key="11">
    <source>
        <dbReference type="Proteomes" id="UP001168613"/>
    </source>
</evidence>
<keyword evidence="7 8" id="KW-0472">Membrane</keyword>
<dbReference type="PROSITE" id="PS00218">
    <property type="entry name" value="AMINO_ACID_PERMEASE_1"/>
    <property type="match status" value="1"/>
</dbReference>
<dbReference type="PANTHER" id="PTHR43495">
    <property type="entry name" value="GABA PERMEASE"/>
    <property type="match status" value="1"/>
</dbReference>
<dbReference type="Pfam" id="PF00324">
    <property type="entry name" value="AA_permease"/>
    <property type="match status" value="1"/>
</dbReference>
<organism evidence="10 11">
    <name type="scientific">Alcaligenes endophyticus</name>
    <dbReference type="NCBI Taxonomy" id="1929088"/>
    <lineage>
        <taxon>Bacteria</taxon>
        <taxon>Pseudomonadati</taxon>
        <taxon>Pseudomonadota</taxon>
        <taxon>Betaproteobacteria</taxon>
        <taxon>Burkholderiales</taxon>
        <taxon>Alcaligenaceae</taxon>
        <taxon>Alcaligenes</taxon>
    </lineage>
</organism>
<feature type="transmembrane region" description="Helical" evidence="8">
    <location>
        <begin position="430"/>
        <end position="450"/>
    </location>
</feature>
<keyword evidence="6 8" id="KW-1133">Transmembrane helix</keyword>
<dbReference type="PANTHER" id="PTHR43495:SF2">
    <property type="entry name" value="D-SERINE_D-ALANINE_GLYCINE TRANSPORTER"/>
    <property type="match status" value="1"/>
</dbReference>
<evidence type="ECO:0000256" key="4">
    <source>
        <dbReference type="ARBA" id="ARBA00022692"/>
    </source>
</evidence>
<feature type="transmembrane region" description="Helical" evidence="8">
    <location>
        <begin position="47"/>
        <end position="69"/>
    </location>
</feature>
<evidence type="ECO:0000256" key="8">
    <source>
        <dbReference type="SAM" id="Phobius"/>
    </source>
</evidence>
<keyword evidence="4 8" id="KW-0812">Transmembrane</keyword>
<dbReference type="EMBL" id="JAJHNU010000005">
    <property type="protein sequence ID" value="MDN4122550.1"/>
    <property type="molecule type" value="Genomic_DNA"/>
</dbReference>
<protein>
    <submittedName>
        <fullName evidence="10">Amino acid permease</fullName>
    </submittedName>
</protein>
<accession>A0ABT8EMN5</accession>
<feature type="transmembrane region" description="Helical" evidence="8">
    <location>
        <begin position="404"/>
        <end position="424"/>
    </location>
</feature>
<gene>
    <name evidence="10" type="ORF">LMS43_14745</name>
</gene>
<comment type="subcellular location">
    <subcellularLocation>
        <location evidence="1">Cell membrane</location>
        <topology evidence="1">Multi-pass membrane protein</topology>
    </subcellularLocation>
</comment>